<gene>
    <name evidence="6" type="ORF">N7498_004237</name>
</gene>
<dbReference type="GO" id="GO:0008270">
    <property type="term" value="F:zinc ion binding"/>
    <property type="evidence" value="ECO:0007669"/>
    <property type="project" value="InterPro"/>
</dbReference>
<comment type="caution">
    <text evidence="6">The sequence shown here is derived from an EMBL/GenBank/DDBJ whole genome shotgun (WGS) entry which is preliminary data.</text>
</comment>
<proteinExistence type="predicted"/>
<accession>A0A9W9N3M7</accession>
<name>A0A9W9N3M7_9EURO</name>
<dbReference type="SMART" id="SM00066">
    <property type="entry name" value="GAL4"/>
    <property type="match status" value="1"/>
</dbReference>
<dbReference type="InterPro" id="IPR036864">
    <property type="entry name" value="Zn2-C6_fun-type_DNA-bd_sf"/>
</dbReference>
<reference evidence="6" key="2">
    <citation type="journal article" date="2023" name="IMA Fungus">
        <title>Comparative genomic study of the Penicillium genus elucidates a diverse pangenome and 15 lateral gene transfer events.</title>
        <authorList>
            <person name="Petersen C."/>
            <person name="Sorensen T."/>
            <person name="Nielsen M.R."/>
            <person name="Sondergaard T.E."/>
            <person name="Sorensen J.L."/>
            <person name="Fitzpatrick D.A."/>
            <person name="Frisvad J.C."/>
            <person name="Nielsen K.L."/>
        </authorList>
    </citation>
    <scope>NUCLEOTIDE SEQUENCE</scope>
    <source>
        <strain evidence="6">IBT 15544</strain>
    </source>
</reference>
<keyword evidence="7" id="KW-1185">Reference proteome</keyword>
<dbReference type="PANTHER" id="PTHR38111:SF2">
    <property type="entry name" value="FINGER DOMAIN PROTEIN, PUTATIVE (AFU_ORTHOLOGUE AFUA_1G01560)-RELATED"/>
    <property type="match status" value="1"/>
</dbReference>
<dbReference type="GO" id="GO:0000981">
    <property type="term" value="F:DNA-binding transcription factor activity, RNA polymerase II-specific"/>
    <property type="evidence" value="ECO:0007669"/>
    <property type="project" value="InterPro"/>
</dbReference>
<keyword evidence="1" id="KW-0805">Transcription regulation</keyword>
<dbReference type="Gene3D" id="4.10.240.10">
    <property type="entry name" value="Zn(2)-C6 fungal-type DNA-binding domain"/>
    <property type="match status" value="1"/>
</dbReference>
<organism evidence="6 7">
    <name type="scientific">Penicillium cinerascens</name>
    <dbReference type="NCBI Taxonomy" id="70096"/>
    <lineage>
        <taxon>Eukaryota</taxon>
        <taxon>Fungi</taxon>
        <taxon>Dikarya</taxon>
        <taxon>Ascomycota</taxon>
        <taxon>Pezizomycotina</taxon>
        <taxon>Eurotiomycetes</taxon>
        <taxon>Eurotiomycetidae</taxon>
        <taxon>Eurotiales</taxon>
        <taxon>Aspergillaceae</taxon>
        <taxon>Penicillium</taxon>
    </lineage>
</organism>
<sequence>MVGVGGRSKGCKTCRRRRVKCDEVKPHCERCRKAKLQCEGYNQYAEFIDVTTRLTGKSLPNDKKSAAVSPAGSTWPGDSVIELPCMPLIRNPAFDEQIIFTSHLINRLFSWHQESTSPESAAWILSLTRHTEDEGDLSTSSLRALATAYFGKTHGHSELVRKGAGFYSRALTSLRRQLQDPNLVLEDEVLVAIICMGIYELVTFNQPNGWLHHWKGLARLTALRGPHRFQSGIAHALFPSLRSCIALGYIVERKRCFLEDPEWKTIPWAINGLDSKMPVSHLHDHLSDLPGFLEDMDRVIQWPPGKPGLDEFKAACSRRIFATLQAVYAWRWKWEQKFPNSTYLIASDNVDREAVLGLPPAPFKSIIWFASANRATELILYNSIRLVATRALEISGIHMDVPLSGTNPTDPLLPMQGCRRDVAVEICRMVNYHLHNLRRSSGALMVLFPVNVAYINLEDDREGARPWLERVMAVVADIHGFEIGRKENLPRKTLMVRDLLKHKS</sequence>
<protein>
    <recommendedName>
        <fullName evidence="5">Zn(2)-C6 fungal-type domain-containing protein</fullName>
    </recommendedName>
</protein>
<dbReference type="RefSeq" id="XP_058310761.1">
    <property type="nucleotide sequence ID" value="XM_058451299.1"/>
</dbReference>
<evidence type="ECO:0000313" key="7">
    <source>
        <dbReference type="Proteomes" id="UP001150904"/>
    </source>
</evidence>
<dbReference type="SUPFAM" id="SSF57701">
    <property type="entry name" value="Zn2/Cys6 DNA-binding domain"/>
    <property type="match status" value="1"/>
</dbReference>
<dbReference type="AlphaFoldDB" id="A0A9W9N3M7"/>
<dbReference type="Pfam" id="PF00172">
    <property type="entry name" value="Zn_clus"/>
    <property type="match status" value="1"/>
</dbReference>
<dbReference type="PROSITE" id="PS50048">
    <property type="entry name" value="ZN2_CY6_FUNGAL_2"/>
    <property type="match status" value="1"/>
</dbReference>
<dbReference type="InterPro" id="IPR053178">
    <property type="entry name" value="Osmoadaptation_assoc"/>
</dbReference>
<evidence type="ECO:0000259" key="5">
    <source>
        <dbReference type="PROSITE" id="PS50048"/>
    </source>
</evidence>
<feature type="domain" description="Zn(2)-C6 fungal-type" evidence="5">
    <location>
        <begin position="10"/>
        <end position="38"/>
    </location>
</feature>
<dbReference type="GeneID" id="83178600"/>
<evidence type="ECO:0000256" key="2">
    <source>
        <dbReference type="ARBA" id="ARBA00023125"/>
    </source>
</evidence>
<keyword evidence="3" id="KW-0804">Transcription</keyword>
<evidence type="ECO:0000256" key="1">
    <source>
        <dbReference type="ARBA" id="ARBA00023015"/>
    </source>
</evidence>
<keyword evidence="4" id="KW-0539">Nucleus</keyword>
<dbReference type="Proteomes" id="UP001150904">
    <property type="component" value="Unassembled WGS sequence"/>
</dbReference>
<evidence type="ECO:0000256" key="3">
    <source>
        <dbReference type="ARBA" id="ARBA00023163"/>
    </source>
</evidence>
<dbReference type="GO" id="GO:0003677">
    <property type="term" value="F:DNA binding"/>
    <property type="evidence" value="ECO:0007669"/>
    <property type="project" value="UniProtKB-KW"/>
</dbReference>
<reference evidence="6" key="1">
    <citation type="submission" date="2022-12" db="EMBL/GenBank/DDBJ databases">
        <authorList>
            <person name="Petersen C."/>
        </authorList>
    </citation>
    <scope>NUCLEOTIDE SEQUENCE</scope>
    <source>
        <strain evidence="6">IBT 15544</strain>
    </source>
</reference>
<dbReference type="CDD" id="cd00067">
    <property type="entry name" value="GAL4"/>
    <property type="match status" value="1"/>
</dbReference>
<evidence type="ECO:0000313" key="6">
    <source>
        <dbReference type="EMBL" id="KAJ5212591.1"/>
    </source>
</evidence>
<dbReference type="InterPro" id="IPR001138">
    <property type="entry name" value="Zn2Cys6_DnaBD"/>
</dbReference>
<keyword evidence="2" id="KW-0238">DNA-binding</keyword>
<dbReference type="EMBL" id="JAPQKR010000008">
    <property type="protein sequence ID" value="KAJ5212591.1"/>
    <property type="molecule type" value="Genomic_DNA"/>
</dbReference>
<dbReference type="OrthoDB" id="3525185at2759"/>
<dbReference type="PROSITE" id="PS00463">
    <property type="entry name" value="ZN2_CY6_FUNGAL_1"/>
    <property type="match status" value="1"/>
</dbReference>
<dbReference type="PANTHER" id="PTHR38111">
    <property type="entry name" value="ZN(2)-C6 FUNGAL-TYPE DOMAIN-CONTAINING PROTEIN-RELATED"/>
    <property type="match status" value="1"/>
</dbReference>
<evidence type="ECO:0000256" key="4">
    <source>
        <dbReference type="ARBA" id="ARBA00023242"/>
    </source>
</evidence>